<dbReference type="SUPFAM" id="SSF48452">
    <property type="entry name" value="TPR-like"/>
    <property type="match status" value="1"/>
</dbReference>
<dbReference type="EMBL" id="BMJC01000002">
    <property type="protein sequence ID" value="GGA96032.1"/>
    <property type="molecule type" value="Genomic_DNA"/>
</dbReference>
<comment type="caution">
    <text evidence="1">The sequence shown here is derived from an EMBL/GenBank/DDBJ whole genome shotgun (WGS) entry which is preliminary data.</text>
</comment>
<sequence>MQRFMTTRINIIKRIALFVCPAVLLLSSGCKKFLDVNQDPNNLVSAQPAQLLPTIEASIGVALGDDYYPYGNIWSQYFTQSAVASQYKTIDQYLQVNADFNYAWMHLYQNALINDQLMITNSRGNTALVQYLAIGYVLKAYGLQLATDAFGDIPMNQALQGTANKNPAYDPQATVYDTIFSLLEQGKALMNNSDPHNPGATDLIFQGNMNNWIAFANTLELRAYLRLTQVDAAKAKAGVQALYASNPSFLTTNAQISYTATGGNQNPFYIKEVALGQTVNLAASGTVVNAFVRNNDPRQFAVFDTIPGTVDTVIYLPQGAYASFTNKVCSTPAALVAGNPQDPNSALAPLFLISAAESYFLQAEAVARGWATGSASSLFTQGIQASFGADGIPAAAAAYLNYAPDAQFPAAPADEIKAIITQKYYAMCGSQGFEAWTEWRRTGYPSFFVPSAANGGRTYPLRFLYPQSELTGNLNYPGTVAETTPVWWDK</sequence>
<dbReference type="Gene3D" id="1.25.40.390">
    <property type="match status" value="1"/>
</dbReference>
<gene>
    <name evidence="1" type="ORF">GCM10011511_19130</name>
</gene>
<dbReference type="PROSITE" id="PS51257">
    <property type="entry name" value="PROKAR_LIPOPROTEIN"/>
    <property type="match status" value="1"/>
</dbReference>
<reference evidence="1" key="2">
    <citation type="submission" date="2020-09" db="EMBL/GenBank/DDBJ databases">
        <authorList>
            <person name="Sun Q."/>
            <person name="Zhou Y."/>
        </authorList>
    </citation>
    <scope>NUCLEOTIDE SEQUENCE</scope>
    <source>
        <strain evidence="1">CGMCC 1.15448</strain>
    </source>
</reference>
<accession>A0A8J2UCC5</accession>
<dbReference type="Pfam" id="PF12771">
    <property type="entry name" value="SusD-like_2"/>
    <property type="match status" value="1"/>
</dbReference>
<evidence type="ECO:0000313" key="2">
    <source>
        <dbReference type="Proteomes" id="UP000607559"/>
    </source>
</evidence>
<protein>
    <recommendedName>
        <fullName evidence="3">SusD/RagB family nutrient-binding outer membrane lipoprotein</fullName>
    </recommendedName>
</protein>
<name>A0A8J2UCC5_9BACT</name>
<proteinExistence type="predicted"/>
<keyword evidence="2" id="KW-1185">Reference proteome</keyword>
<organism evidence="1 2">
    <name type="scientific">Puia dinghuensis</name>
    <dbReference type="NCBI Taxonomy" id="1792502"/>
    <lineage>
        <taxon>Bacteria</taxon>
        <taxon>Pseudomonadati</taxon>
        <taxon>Bacteroidota</taxon>
        <taxon>Chitinophagia</taxon>
        <taxon>Chitinophagales</taxon>
        <taxon>Chitinophagaceae</taxon>
        <taxon>Puia</taxon>
    </lineage>
</organism>
<evidence type="ECO:0000313" key="1">
    <source>
        <dbReference type="EMBL" id="GGA96032.1"/>
    </source>
</evidence>
<evidence type="ECO:0008006" key="3">
    <source>
        <dbReference type="Google" id="ProtNLM"/>
    </source>
</evidence>
<dbReference type="AlphaFoldDB" id="A0A8J2UCC5"/>
<dbReference type="Proteomes" id="UP000607559">
    <property type="component" value="Unassembled WGS sequence"/>
</dbReference>
<reference evidence="1" key="1">
    <citation type="journal article" date="2014" name="Int. J. Syst. Evol. Microbiol.">
        <title>Complete genome sequence of Corynebacterium casei LMG S-19264T (=DSM 44701T), isolated from a smear-ripened cheese.</title>
        <authorList>
            <consortium name="US DOE Joint Genome Institute (JGI-PGF)"/>
            <person name="Walter F."/>
            <person name="Albersmeier A."/>
            <person name="Kalinowski J."/>
            <person name="Ruckert C."/>
        </authorList>
    </citation>
    <scope>NUCLEOTIDE SEQUENCE</scope>
    <source>
        <strain evidence="1">CGMCC 1.15448</strain>
    </source>
</reference>
<dbReference type="InterPro" id="IPR011990">
    <property type="entry name" value="TPR-like_helical_dom_sf"/>
</dbReference>
<dbReference type="InterPro" id="IPR041662">
    <property type="entry name" value="SusD-like_2"/>
</dbReference>